<accession>A0AAN5D340</accession>
<keyword evidence="1" id="KW-0472">Membrane</keyword>
<feature type="non-terminal residue" evidence="2">
    <location>
        <position position="1"/>
    </location>
</feature>
<reference evidence="3" key="1">
    <citation type="submission" date="2022-10" db="EMBL/GenBank/DDBJ databases">
        <title>Genome assembly of Pristionchus species.</title>
        <authorList>
            <person name="Yoshida K."/>
            <person name="Sommer R.J."/>
        </authorList>
    </citation>
    <scope>NUCLEOTIDE SEQUENCE [LARGE SCALE GENOMIC DNA]</scope>
    <source>
        <strain evidence="3">RS5460</strain>
    </source>
</reference>
<sequence length="90" mass="10413">YAVWNAASYEESRWHPIPLFILMFASIVLAILKACSIHFEIYGFVTIHALLGVEGITLLVNYLSIIIIVYARYKSRSLPYDMDRLKAKYQ</sequence>
<dbReference type="EMBL" id="BTRK01000005">
    <property type="protein sequence ID" value="GMR55202.1"/>
    <property type="molecule type" value="Genomic_DNA"/>
</dbReference>
<keyword evidence="1" id="KW-0812">Transmembrane</keyword>
<feature type="transmembrane region" description="Helical" evidence="1">
    <location>
        <begin position="19"/>
        <end position="39"/>
    </location>
</feature>
<evidence type="ECO:0008006" key="4">
    <source>
        <dbReference type="Google" id="ProtNLM"/>
    </source>
</evidence>
<proteinExistence type="predicted"/>
<evidence type="ECO:0000313" key="3">
    <source>
        <dbReference type="Proteomes" id="UP001328107"/>
    </source>
</evidence>
<dbReference type="Proteomes" id="UP001328107">
    <property type="component" value="Unassembled WGS sequence"/>
</dbReference>
<protein>
    <recommendedName>
        <fullName evidence="4">G protein-coupled receptor</fullName>
    </recommendedName>
</protein>
<feature type="non-terminal residue" evidence="2">
    <location>
        <position position="90"/>
    </location>
</feature>
<evidence type="ECO:0000313" key="2">
    <source>
        <dbReference type="EMBL" id="GMR55202.1"/>
    </source>
</evidence>
<keyword evidence="3" id="KW-1185">Reference proteome</keyword>
<name>A0AAN5D340_9BILA</name>
<feature type="transmembrane region" description="Helical" evidence="1">
    <location>
        <begin position="45"/>
        <end position="71"/>
    </location>
</feature>
<keyword evidence="1" id="KW-1133">Transmembrane helix</keyword>
<gene>
    <name evidence="2" type="ORF">PMAYCL1PPCAC_25397</name>
</gene>
<dbReference type="AlphaFoldDB" id="A0AAN5D340"/>
<comment type="caution">
    <text evidence="2">The sequence shown here is derived from an EMBL/GenBank/DDBJ whole genome shotgun (WGS) entry which is preliminary data.</text>
</comment>
<organism evidence="2 3">
    <name type="scientific">Pristionchus mayeri</name>
    <dbReference type="NCBI Taxonomy" id="1317129"/>
    <lineage>
        <taxon>Eukaryota</taxon>
        <taxon>Metazoa</taxon>
        <taxon>Ecdysozoa</taxon>
        <taxon>Nematoda</taxon>
        <taxon>Chromadorea</taxon>
        <taxon>Rhabditida</taxon>
        <taxon>Rhabditina</taxon>
        <taxon>Diplogasteromorpha</taxon>
        <taxon>Diplogasteroidea</taxon>
        <taxon>Neodiplogasteridae</taxon>
        <taxon>Pristionchus</taxon>
    </lineage>
</organism>
<evidence type="ECO:0000256" key="1">
    <source>
        <dbReference type="SAM" id="Phobius"/>
    </source>
</evidence>